<proteinExistence type="inferred from homology"/>
<dbReference type="PANTHER" id="PTHR43179">
    <property type="entry name" value="RHAMNOSYLTRANSFERASE WBBL"/>
    <property type="match status" value="1"/>
</dbReference>
<keyword evidence="4 7" id="KW-0808">Transferase</keyword>
<feature type="domain" description="Galactofuranosyltransferase GlfT2 N-terminal" evidence="5">
    <location>
        <begin position="35"/>
        <end position="179"/>
    </location>
</feature>
<dbReference type="Pfam" id="PF17994">
    <property type="entry name" value="Glft2_N"/>
    <property type="match status" value="1"/>
</dbReference>
<dbReference type="Pfam" id="PF13641">
    <property type="entry name" value="Glyco_tranf_2_3"/>
    <property type="match status" value="1"/>
</dbReference>
<comment type="similarity">
    <text evidence="2">Belongs to the glycosyltransferase 2 family.</text>
</comment>
<dbReference type="InterPro" id="IPR045699">
    <property type="entry name" value="GlfT2_C"/>
</dbReference>
<protein>
    <submittedName>
        <fullName evidence="7">Galactofuranosylgalactofuranosylrhamnosyl-N-acetylglucosaminyl-diphospho-decaprenol beta-1,5/1,6-galactofuranosyltransferase</fullName>
        <ecNumber evidence="7">2.4.1.288</ecNumber>
    </submittedName>
</protein>
<dbReference type="EMBL" id="JAAMOZ010000004">
    <property type="protein sequence ID" value="NIH58650.1"/>
    <property type="molecule type" value="Genomic_DNA"/>
</dbReference>
<comment type="caution">
    <text evidence="7">The sequence shown here is derived from an EMBL/GenBank/DDBJ whole genome shotgun (WGS) entry which is preliminary data.</text>
</comment>
<evidence type="ECO:0000313" key="8">
    <source>
        <dbReference type="Proteomes" id="UP000749311"/>
    </source>
</evidence>
<evidence type="ECO:0000259" key="6">
    <source>
        <dbReference type="Pfam" id="PF19320"/>
    </source>
</evidence>
<dbReference type="EC" id="2.4.1.288" evidence="7"/>
<keyword evidence="8" id="KW-1185">Reference proteome</keyword>
<evidence type="ECO:0000256" key="1">
    <source>
        <dbReference type="ARBA" id="ARBA00004776"/>
    </source>
</evidence>
<evidence type="ECO:0000313" key="7">
    <source>
        <dbReference type="EMBL" id="NIH58650.1"/>
    </source>
</evidence>
<dbReference type="SUPFAM" id="SSF53448">
    <property type="entry name" value="Nucleotide-diphospho-sugar transferases"/>
    <property type="match status" value="1"/>
</dbReference>
<dbReference type="Gene3D" id="3.90.550.60">
    <property type="match status" value="1"/>
</dbReference>
<gene>
    <name evidence="7" type="ORF">FB473_003347</name>
</gene>
<keyword evidence="3 7" id="KW-0328">Glycosyltransferase</keyword>
<dbReference type="PANTHER" id="PTHR43179:SF12">
    <property type="entry name" value="GALACTOFURANOSYLTRANSFERASE GLFT2"/>
    <property type="match status" value="1"/>
</dbReference>
<name>A0ABX0SNN1_9ACTN</name>
<accession>A0ABX0SNN1</accession>
<dbReference type="InterPro" id="IPR029044">
    <property type="entry name" value="Nucleotide-diphossugar_trans"/>
</dbReference>
<sequence>MSESLTETGVRMPTEWGDQAVSQVTSADQYRIAMRVIFPVGGDSDVLPAYVDRSDDENAAWNIHPDDVLGRYSMLVRAGDRVSFGSYWNAFPASYWQRWTDVRTVRLAVNTIGDGSIIVYRSNARGTKQRVDMVRVGADAEQSVFDLPIKEFGDGGFYWFEFVAGSAEMTLESAQWWVPAGESFRGTVTLSTTTYNKPDYVVRNLNLIASQPDVVGILDEMIVVDQGTKKVADESGYAEAATAMGGKVAIIEQPNLGGSGGFARGQYEATVRGRSDYVILLDDDIRIEPETLVRLTTFADMSKKPTIVGAQMFDLMNRSVMYTFGEVVNNYTWAPAIPRFDNEMYHDFAEEGLRSTSWMHGRVDVDYNGWWCCLIPTQVIRKIGLSLPLFIKWDDLEYAVRAGKAGFPTVSLPGCAVWHVTWADKDDLVGWQSYFHNRNRIITALLHSPFEKGGAMLANAEINDMKHISAMQYYTAAGRLLAEQDVLAGPDQLHSILESRNKEVRAMAKEYSDAQFKPEVEDFPPVYLEKPRRPTKQAWMKDGKEVPVPKPRLLVMGMQAVARQLLPLSKNATDNPQTIIPHRDNKWWKVSRWDSALVTNADGNGVSWYRRQPEKVRQMVLESFRNYARIYAKWDELARQYQEALPRLTSFESWERTFGISTEPSSPQQREETAGRE</sequence>
<organism evidence="7 8">
    <name type="scientific">Brooklawnia cerclae</name>
    <dbReference type="NCBI Taxonomy" id="349934"/>
    <lineage>
        <taxon>Bacteria</taxon>
        <taxon>Bacillati</taxon>
        <taxon>Actinomycetota</taxon>
        <taxon>Actinomycetes</taxon>
        <taxon>Propionibacteriales</taxon>
        <taxon>Propionibacteriaceae</taxon>
        <taxon>Brooklawnia</taxon>
    </lineage>
</organism>
<reference evidence="7 8" key="1">
    <citation type="submission" date="2020-02" db="EMBL/GenBank/DDBJ databases">
        <title>Sequencing the genomes of 1000 actinobacteria strains.</title>
        <authorList>
            <person name="Klenk H.-P."/>
        </authorList>
    </citation>
    <scope>NUCLEOTIDE SEQUENCE [LARGE SCALE GENOMIC DNA]</scope>
    <source>
        <strain evidence="7 8">DSM 19609</strain>
    </source>
</reference>
<dbReference type="Pfam" id="PF19320">
    <property type="entry name" value="GlfT2_domain3"/>
    <property type="match status" value="1"/>
</dbReference>
<dbReference type="RefSeq" id="WP_243864069.1">
    <property type="nucleotide sequence ID" value="NZ_BAAAOO010000006.1"/>
</dbReference>
<dbReference type="InterPro" id="IPR040492">
    <property type="entry name" value="GlfT2_N"/>
</dbReference>
<evidence type="ECO:0000259" key="5">
    <source>
        <dbReference type="Pfam" id="PF17994"/>
    </source>
</evidence>
<evidence type="ECO:0000256" key="3">
    <source>
        <dbReference type="ARBA" id="ARBA00022676"/>
    </source>
</evidence>
<feature type="domain" description="Galactofuranosyltransferase-2 C-terminal" evidence="6">
    <location>
        <begin position="459"/>
        <end position="658"/>
    </location>
</feature>
<dbReference type="Proteomes" id="UP000749311">
    <property type="component" value="Unassembled WGS sequence"/>
</dbReference>
<evidence type="ECO:0000256" key="4">
    <source>
        <dbReference type="ARBA" id="ARBA00022679"/>
    </source>
</evidence>
<evidence type="ECO:0000256" key="2">
    <source>
        <dbReference type="ARBA" id="ARBA00006739"/>
    </source>
</evidence>
<comment type="pathway">
    <text evidence="1">Cell wall biogenesis; cell wall polysaccharide biosynthesis.</text>
</comment>
<dbReference type="GO" id="GO:0016757">
    <property type="term" value="F:glycosyltransferase activity"/>
    <property type="evidence" value="ECO:0007669"/>
    <property type="project" value="UniProtKB-KW"/>
</dbReference>